<dbReference type="Proteomes" id="UP000321424">
    <property type="component" value="Unassembled WGS sequence"/>
</dbReference>
<proteinExistence type="predicted"/>
<comment type="caution">
    <text evidence="2">The sequence shown here is derived from an EMBL/GenBank/DDBJ whole genome shotgun (WGS) entry which is preliminary data.</text>
</comment>
<protein>
    <submittedName>
        <fullName evidence="2">Uncharacterized protein</fullName>
    </submittedName>
</protein>
<dbReference type="AlphaFoldDB" id="A0A511MGM5"/>
<sequence length="160" mass="15853">MMPKSGQENNCAALVPATEMTEIPGNPTLKGIVRRCSVRHATVIALIVAAELGIAGFAVGVATAGPGMNTAISIAGTTGTWAPALIQSTTAAPTATTSIATTTTPPVTTTTTPVPTTTPSPATTTATMPVTTTTTTPVTTATTPEVEPSSVSEPQPPTGP</sequence>
<evidence type="ECO:0000313" key="3">
    <source>
        <dbReference type="Proteomes" id="UP000321424"/>
    </source>
</evidence>
<evidence type="ECO:0000313" key="2">
    <source>
        <dbReference type="EMBL" id="GEM39812.1"/>
    </source>
</evidence>
<gene>
    <name evidence="2" type="ORF">NN4_43310</name>
</gene>
<evidence type="ECO:0000256" key="1">
    <source>
        <dbReference type="SAM" id="MobiDB-lite"/>
    </source>
</evidence>
<feature type="compositionally biased region" description="Low complexity" evidence="1">
    <location>
        <begin position="100"/>
        <end position="153"/>
    </location>
</feature>
<organism evidence="2 3">
    <name type="scientific">Nocardia ninae NBRC 108245</name>
    <dbReference type="NCBI Taxonomy" id="1210091"/>
    <lineage>
        <taxon>Bacteria</taxon>
        <taxon>Bacillati</taxon>
        <taxon>Actinomycetota</taxon>
        <taxon>Actinomycetes</taxon>
        <taxon>Mycobacteriales</taxon>
        <taxon>Nocardiaceae</taxon>
        <taxon>Nocardia</taxon>
    </lineage>
</organism>
<feature type="region of interest" description="Disordered" evidence="1">
    <location>
        <begin position="100"/>
        <end position="160"/>
    </location>
</feature>
<reference evidence="2 3" key="1">
    <citation type="submission" date="2019-07" db="EMBL/GenBank/DDBJ databases">
        <title>Whole genome shotgun sequence of Nocardia ninae NBRC 108245.</title>
        <authorList>
            <person name="Hosoyama A."/>
            <person name="Uohara A."/>
            <person name="Ohji S."/>
            <person name="Ichikawa N."/>
        </authorList>
    </citation>
    <scope>NUCLEOTIDE SEQUENCE [LARGE SCALE GENOMIC DNA]</scope>
    <source>
        <strain evidence="2 3">NBRC 108245</strain>
    </source>
</reference>
<keyword evidence="3" id="KW-1185">Reference proteome</keyword>
<dbReference type="EMBL" id="BJXA01000028">
    <property type="protein sequence ID" value="GEM39812.1"/>
    <property type="molecule type" value="Genomic_DNA"/>
</dbReference>
<accession>A0A511MGM5</accession>
<name>A0A511MGM5_9NOCA</name>